<dbReference type="AlphaFoldDB" id="A0A480AXQ5"/>
<feature type="domain" description="Solute-binding protein family 5" evidence="4">
    <location>
        <begin position="109"/>
        <end position="506"/>
    </location>
</feature>
<evidence type="ECO:0000256" key="1">
    <source>
        <dbReference type="ARBA" id="ARBA00005695"/>
    </source>
</evidence>
<dbReference type="RefSeq" id="WP_137734232.1">
    <property type="nucleotide sequence ID" value="NZ_BJCL01000009.1"/>
</dbReference>
<keyword evidence="6" id="KW-1185">Reference proteome</keyword>
<dbReference type="GO" id="GO:0030288">
    <property type="term" value="C:outer membrane-bounded periplasmic space"/>
    <property type="evidence" value="ECO:0007669"/>
    <property type="project" value="UniProtKB-ARBA"/>
</dbReference>
<evidence type="ECO:0000259" key="4">
    <source>
        <dbReference type="Pfam" id="PF00496"/>
    </source>
</evidence>
<dbReference type="GO" id="GO:1904680">
    <property type="term" value="F:peptide transmembrane transporter activity"/>
    <property type="evidence" value="ECO:0007669"/>
    <property type="project" value="TreeGrafter"/>
</dbReference>
<comment type="caution">
    <text evidence="5">The sequence shown here is derived from an EMBL/GenBank/DDBJ whole genome shotgun (WGS) entry which is preliminary data.</text>
</comment>
<evidence type="ECO:0000313" key="6">
    <source>
        <dbReference type="Proteomes" id="UP000301751"/>
    </source>
</evidence>
<dbReference type="FunFam" id="3.10.105.10:FF:000006">
    <property type="entry name" value="Peptide ABC transporter substrate-binding protein"/>
    <property type="match status" value="1"/>
</dbReference>
<dbReference type="Gene3D" id="3.40.190.10">
    <property type="entry name" value="Periplasmic binding protein-like II"/>
    <property type="match status" value="1"/>
</dbReference>
<accession>A0A480AXQ5</accession>
<dbReference type="PROSITE" id="PS51318">
    <property type="entry name" value="TAT"/>
    <property type="match status" value="1"/>
</dbReference>
<dbReference type="EMBL" id="BJCL01000009">
    <property type="protein sequence ID" value="GCL64515.1"/>
    <property type="molecule type" value="Genomic_DNA"/>
</dbReference>
<evidence type="ECO:0000256" key="3">
    <source>
        <dbReference type="ARBA" id="ARBA00022729"/>
    </source>
</evidence>
<dbReference type="Proteomes" id="UP000301751">
    <property type="component" value="Unassembled WGS sequence"/>
</dbReference>
<dbReference type="InterPro" id="IPR039424">
    <property type="entry name" value="SBP_5"/>
</dbReference>
<dbReference type="InterPro" id="IPR030678">
    <property type="entry name" value="Peptide/Ni-bd"/>
</dbReference>
<comment type="similarity">
    <text evidence="1">Belongs to the bacterial solute-binding protein 5 family.</text>
</comment>
<dbReference type="PIRSF" id="PIRSF002741">
    <property type="entry name" value="MppA"/>
    <property type="match status" value="1"/>
</dbReference>
<dbReference type="GO" id="GO:0015833">
    <property type="term" value="P:peptide transport"/>
    <property type="evidence" value="ECO:0007669"/>
    <property type="project" value="TreeGrafter"/>
</dbReference>
<dbReference type="GO" id="GO:0043190">
    <property type="term" value="C:ATP-binding cassette (ABC) transporter complex"/>
    <property type="evidence" value="ECO:0007669"/>
    <property type="project" value="InterPro"/>
</dbReference>
<evidence type="ECO:0000313" key="5">
    <source>
        <dbReference type="EMBL" id="GCL64515.1"/>
    </source>
</evidence>
<evidence type="ECO:0000256" key="2">
    <source>
        <dbReference type="ARBA" id="ARBA00022448"/>
    </source>
</evidence>
<keyword evidence="3" id="KW-0732">Signal</keyword>
<dbReference type="Pfam" id="PF00496">
    <property type="entry name" value="SBP_bac_5"/>
    <property type="match status" value="1"/>
</dbReference>
<dbReference type="PANTHER" id="PTHR30290">
    <property type="entry name" value="PERIPLASMIC BINDING COMPONENT OF ABC TRANSPORTER"/>
    <property type="match status" value="1"/>
</dbReference>
<protein>
    <submittedName>
        <fullName evidence="5">Peptide ABC transporter substrate-binding protein</fullName>
    </submittedName>
</protein>
<dbReference type="Gene3D" id="3.10.105.10">
    <property type="entry name" value="Dipeptide-binding Protein, Domain 3"/>
    <property type="match status" value="1"/>
</dbReference>
<dbReference type="SUPFAM" id="SSF53850">
    <property type="entry name" value="Periplasmic binding protein-like II"/>
    <property type="match status" value="1"/>
</dbReference>
<proteinExistence type="inferred from homology"/>
<reference evidence="6" key="1">
    <citation type="submission" date="2019-03" db="EMBL/GenBank/DDBJ databases">
        <title>Aquabacterium pictum sp.nov., the first bacteriochlorophyll a-containing freshwater bacterium in the genus Aquabacterium of the class Betaproteobacteria.</title>
        <authorList>
            <person name="Hirose S."/>
            <person name="Tank M."/>
            <person name="Hara E."/>
            <person name="Tamaki H."/>
            <person name="Takaichi S."/>
            <person name="Haruta S."/>
            <person name="Hanada S."/>
        </authorList>
    </citation>
    <scope>NUCLEOTIDE SEQUENCE [LARGE SCALE GENOMIC DNA]</scope>
    <source>
        <strain evidence="6">W35</strain>
    </source>
</reference>
<dbReference type="PANTHER" id="PTHR30290:SF65">
    <property type="entry name" value="MONOACYL PHOSPHATIDYLINOSITOL TETRAMANNOSIDE-BINDING PROTEIN LPQW-RELATED"/>
    <property type="match status" value="1"/>
</dbReference>
<gene>
    <name evidence="5" type="ORF">AQPW35_35960</name>
</gene>
<organism evidence="5 6">
    <name type="scientific">Pseudaquabacterium pictum</name>
    <dbReference type="NCBI Taxonomy" id="2315236"/>
    <lineage>
        <taxon>Bacteria</taxon>
        <taxon>Pseudomonadati</taxon>
        <taxon>Pseudomonadota</taxon>
        <taxon>Betaproteobacteria</taxon>
        <taxon>Burkholderiales</taxon>
        <taxon>Sphaerotilaceae</taxon>
        <taxon>Pseudaquabacterium</taxon>
    </lineage>
</organism>
<dbReference type="CDD" id="cd08513">
    <property type="entry name" value="PBP2_thermophilic_Hb8_like"/>
    <property type="match status" value="1"/>
</dbReference>
<dbReference type="FunFam" id="3.40.190.10:FF:000251">
    <property type="entry name" value="Peptide ABC transporter substrate-binding protein"/>
    <property type="match status" value="1"/>
</dbReference>
<keyword evidence="2" id="KW-0813">Transport</keyword>
<name>A0A480AXQ5_9BURK</name>
<dbReference type="OrthoDB" id="9801799at2"/>
<dbReference type="InterPro" id="IPR006311">
    <property type="entry name" value="TAT_signal"/>
</dbReference>
<dbReference type="InterPro" id="IPR000914">
    <property type="entry name" value="SBP_5_dom"/>
</dbReference>
<sequence length="598" mass="65933">MDKHERQLRQLINEVRDGQLPRRNFISQMVGLGLTAPMAGMLLMHAGVAQAQTTIPYKGTKRGGGGTLKLIYWQAAVHLNPHFAGGTKDQDASRIFYEPLAGWDTEGNLVPALAAEIPSKENGGVAADGKSVTWKLKKGVTWHDGKPFTADDVVFTAQYVGDPATSTVTVATYKDLKVEKIDSHTVKVTYPKATPFWAEALTGIVGCILPKHVFESFTGAKSREATANTKPVGTGPYKIVDFKPGDSLVAEANMAYHVPNQPFFDRLEIKGGGDALSAARAVLQTAEYDLAWNLAVEDELLKRLEAAGKGRMEFYAGSDIEFVSLNVTDPWKEVDGERASAKSKHPAFTDKAVREAMSMLIDRKNIGEQIYGRGAVVTSNFLNNPPRFRSPNTKYEFNIEKANQVLEAAGWKKGADGIRAKGDVKLKFVFQTSVSGPRQKCQAIIKDACTKAGIDLELKSVVAAVFFGSDAANPDTYQKFWADMQMFTTTMGSPDPQVFMEQFTTDQLSQKVNKWSSRNLARWSNAEFDAAHKAAQVEFDPVKRAALFIKMNDLVVNDKHIIPLFARPRPFGILTKLRPVLSAWDNTTWSIGYWTRDA</sequence>